<feature type="domain" description="Glycosyl transferase family 28 C-terminal" evidence="6">
    <location>
        <begin position="1"/>
        <end position="109"/>
    </location>
</feature>
<keyword evidence="4 7" id="KW-0808">Transferase</keyword>
<comment type="caution">
    <text evidence="7">The sequence shown here is derived from an EMBL/GenBank/DDBJ whole genome shotgun (WGS) entry which is preliminary data.</text>
</comment>
<keyword evidence="5" id="KW-0256">Endoplasmic reticulum</keyword>
<dbReference type="Gene3D" id="3.40.50.2000">
    <property type="entry name" value="Glycogen Phosphorylase B"/>
    <property type="match status" value="1"/>
</dbReference>
<reference evidence="7" key="1">
    <citation type="journal article" date="2015" name="Proc. Natl. Acad. Sci. U.S.A.">
        <title>Networks of energetic and metabolic interactions define dynamics in microbial communities.</title>
        <authorList>
            <person name="Embree M."/>
            <person name="Liu J.K."/>
            <person name="Al-Bassam M.M."/>
            <person name="Zengler K."/>
        </authorList>
    </citation>
    <scope>NUCLEOTIDE SEQUENCE</scope>
</reference>
<comment type="similarity">
    <text evidence="2">Belongs to the glycosyltransferase 28 family.</text>
</comment>
<dbReference type="AlphaFoldDB" id="A0A0W8F4S2"/>
<proteinExistence type="inferred from homology"/>
<evidence type="ECO:0000256" key="3">
    <source>
        <dbReference type="ARBA" id="ARBA00022676"/>
    </source>
</evidence>
<keyword evidence="3" id="KW-0328">Glycosyltransferase</keyword>
<comment type="subcellular location">
    <subcellularLocation>
        <location evidence="1">Endoplasmic reticulum</location>
    </subcellularLocation>
</comment>
<name>A0A0W8F4S2_9ZZZZ</name>
<dbReference type="EMBL" id="LNQE01001520">
    <property type="protein sequence ID" value="KUG15912.1"/>
    <property type="molecule type" value="Genomic_DNA"/>
</dbReference>
<organism evidence="7">
    <name type="scientific">hydrocarbon metagenome</name>
    <dbReference type="NCBI Taxonomy" id="938273"/>
    <lineage>
        <taxon>unclassified sequences</taxon>
        <taxon>metagenomes</taxon>
        <taxon>ecological metagenomes</taxon>
    </lineage>
</organism>
<accession>A0A0W8F4S2</accession>
<evidence type="ECO:0000256" key="5">
    <source>
        <dbReference type="ARBA" id="ARBA00022824"/>
    </source>
</evidence>
<dbReference type="PANTHER" id="PTHR12867">
    <property type="entry name" value="GLYCOSYL TRANSFERASE-RELATED"/>
    <property type="match status" value="1"/>
</dbReference>
<evidence type="ECO:0000256" key="1">
    <source>
        <dbReference type="ARBA" id="ARBA00004240"/>
    </source>
</evidence>
<dbReference type="GO" id="GO:0006488">
    <property type="term" value="P:dolichol-linked oligosaccharide biosynthetic process"/>
    <property type="evidence" value="ECO:0007669"/>
    <property type="project" value="InterPro"/>
</dbReference>
<evidence type="ECO:0000313" key="7">
    <source>
        <dbReference type="EMBL" id="KUG15912.1"/>
    </source>
</evidence>
<dbReference type="Pfam" id="PF04101">
    <property type="entry name" value="Glyco_tran_28_C"/>
    <property type="match status" value="1"/>
</dbReference>
<evidence type="ECO:0000256" key="4">
    <source>
        <dbReference type="ARBA" id="ARBA00022679"/>
    </source>
</evidence>
<dbReference type="PANTHER" id="PTHR12867:SF6">
    <property type="entry name" value="N-ACETYLGLUCOSAMINYLDIPHOSPHODOLICHOL N-ACETYLGLUCOSAMINYLTRANSFERASE"/>
    <property type="match status" value="1"/>
</dbReference>
<dbReference type="InterPro" id="IPR039042">
    <property type="entry name" value="Alg13-like"/>
</dbReference>
<protein>
    <submittedName>
        <fullName evidence="7">Glycosyl transferase cpsg(V)</fullName>
    </submittedName>
</protein>
<dbReference type="GO" id="GO:0016758">
    <property type="term" value="F:hexosyltransferase activity"/>
    <property type="evidence" value="ECO:0007669"/>
    <property type="project" value="InterPro"/>
</dbReference>
<sequence>MIFVTVGMHNQGFDRLIEKCDLLAGQIEDKMIIQKGSTSYCPRNAEYFDFASNEEFLKLIRQSSTVITHDGAGSILNCLLNKKRTIVVPRLKEYNECRYDNKLDLALELHKMKKIHLVTDLALLTPELIRDAKAANSDQFENTLLINIKKYITK</sequence>
<evidence type="ECO:0000256" key="2">
    <source>
        <dbReference type="ARBA" id="ARBA00006962"/>
    </source>
</evidence>
<gene>
    <name evidence="7" type="ORF">ASZ90_014420</name>
</gene>
<dbReference type="GO" id="GO:0005783">
    <property type="term" value="C:endoplasmic reticulum"/>
    <property type="evidence" value="ECO:0007669"/>
    <property type="project" value="UniProtKB-SubCell"/>
</dbReference>
<dbReference type="InterPro" id="IPR007235">
    <property type="entry name" value="Glyco_trans_28_C"/>
</dbReference>
<evidence type="ECO:0000259" key="6">
    <source>
        <dbReference type="Pfam" id="PF04101"/>
    </source>
</evidence>